<dbReference type="HOGENOM" id="CLU_1057250_0_0_6"/>
<evidence type="ECO:0000256" key="1">
    <source>
        <dbReference type="SAM" id="MobiDB-lite"/>
    </source>
</evidence>
<reference evidence="4" key="1">
    <citation type="journal article" date="2010" name="Mol. Biosyst.">
        <title>Complete genome sequence and comparative analysis of Shewanella violacea, a psychrophilic and piezophilic bacterium from deep sea floor sediments.</title>
        <authorList>
            <person name="Aono E."/>
            <person name="Baba T."/>
            <person name="Ara T."/>
            <person name="Nishi T."/>
            <person name="Nakamichi T."/>
            <person name="Inamoto E."/>
            <person name="Toyonaga H."/>
            <person name="Hasegawa M."/>
            <person name="Takai Y."/>
            <person name="Okumura Y."/>
            <person name="Baba M."/>
            <person name="Tomita M."/>
            <person name="Kato C."/>
            <person name="Oshima T."/>
            <person name="Nakasone K."/>
            <person name="Mori H."/>
        </authorList>
    </citation>
    <scope>NUCLEOTIDE SEQUENCE [LARGE SCALE GENOMIC DNA]</scope>
    <source>
        <strain evidence="4">JCM 10179 / CIP 106290 / LMG 19151 / DSS12</strain>
    </source>
</reference>
<evidence type="ECO:0000313" key="3">
    <source>
        <dbReference type="EMBL" id="BAJ02155.1"/>
    </source>
</evidence>
<keyword evidence="4" id="KW-1185">Reference proteome</keyword>
<feature type="compositionally biased region" description="Polar residues" evidence="1">
    <location>
        <begin position="12"/>
        <end position="21"/>
    </location>
</feature>
<protein>
    <submittedName>
        <fullName evidence="3">Uncharacterized protein</fullName>
    </submittedName>
</protein>
<dbReference type="RefSeq" id="WP_013051460.1">
    <property type="nucleotide sequence ID" value="NC_014012.1"/>
</dbReference>
<evidence type="ECO:0000256" key="2">
    <source>
        <dbReference type="SAM" id="Phobius"/>
    </source>
</evidence>
<evidence type="ECO:0000313" key="4">
    <source>
        <dbReference type="Proteomes" id="UP000002350"/>
    </source>
</evidence>
<feature type="region of interest" description="Disordered" evidence="1">
    <location>
        <begin position="1"/>
        <end position="21"/>
    </location>
</feature>
<gene>
    <name evidence="3" type="ordered locus">SVI_2184</name>
</gene>
<dbReference type="eggNOG" id="ENOG5032BA3">
    <property type="taxonomic scope" value="Bacteria"/>
</dbReference>
<name>D4ZKF6_SHEVD</name>
<dbReference type="OrthoDB" id="6264636at2"/>
<keyword evidence="2" id="KW-1133">Transmembrane helix</keyword>
<dbReference type="STRING" id="637905.SVI_2184"/>
<dbReference type="EMBL" id="AP011177">
    <property type="protein sequence ID" value="BAJ02155.1"/>
    <property type="molecule type" value="Genomic_DNA"/>
</dbReference>
<feature type="compositionally biased region" description="Basic and acidic residues" evidence="1">
    <location>
        <begin position="1"/>
        <end position="11"/>
    </location>
</feature>
<dbReference type="AlphaFoldDB" id="D4ZKF6"/>
<proteinExistence type="predicted"/>
<organism evidence="3 4">
    <name type="scientific">Shewanella violacea (strain JCM 10179 / CIP 106290 / LMG 19151 / DSS12)</name>
    <dbReference type="NCBI Taxonomy" id="637905"/>
    <lineage>
        <taxon>Bacteria</taxon>
        <taxon>Pseudomonadati</taxon>
        <taxon>Pseudomonadota</taxon>
        <taxon>Gammaproteobacteria</taxon>
        <taxon>Alteromonadales</taxon>
        <taxon>Shewanellaceae</taxon>
        <taxon>Shewanella</taxon>
    </lineage>
</organism>
<feature type="transmembrane region" description="Helical" evidence="2">
    <location>
        <begin position="239"/>
        <end position="259"/>
    </location>
</feature>
<sequence length="263" mass="27519">MGSKSDSRSSQDTENNSTTFAIQGDNTGLVINGNGNTITDGGAFDIVSDIANMFPQLFSQGAGMVTDGFNAVSDFSMSVERQGESFLNASGQVIEGAFDTNVELARLSNDSLTELSELTAESNRNTLSFGSDVLDSAFASMDDATRLNADISRAAMDGNFDLAELVSSAVARSGEDNALLTGKALDNSAYLAEMTTKQIADSSRTANQQLADGFSNVMDFANDFSRSDGAAVAESNNKMMMMVGGGLLAFTGLVVMASMRKAA</sequence>
<keyword evidence="2" id="KW-0472">Membrane</keyword>
<dbReference type="KEGG" id="svo:SVI_2184"/>
<dbReference type="Proteomes" id="UP000002350">
    <property type="component" value="Chromosome"/>
</dbReference>
<accession>D4ZKF6</accession>
<keyword evidence="2" id="KW-0812">Transmembrane</keyword>